<sequence length="970" mass="105344">MAPSAVDSRGVMINDINGHPNGHNGFARSGSYDNIDTMNPHDHVRFDPSLEPKRYQMKGTDPNSKVLFQDVKIVDSTGRDPFRGNVYIAGAASAKERLDIVLRDAINEGRLPGPRYLANGKEMAVPDGDLVPGITALAKGPLEMRETIRHHVKLGVDNIKLSMFGEQITETRDAQDCYYMDDETAACVDEAHRHGVRLCAHARARDSVKMCIRHGVDIIYHASWIDQEGMDIFEKAEQVGYKKELDYAIPGLKEMHQRGITVLPGGDYGFAWTPHGTYARDLEHFVKLLDFTPMESIVAATAGVAKLFMREDELGKIKPGYFADCILVDGNPVENISVLQEHDKLNVIMINGRIHKASYMEFIKADQLQPAAPGPAVRLTNFVAYETDDGTRRTRIGHLDQGKGTITPLAFDSGTLIEDLYQLIEVGEEHIVAGGEPFEVTEKVTVLPPLSGRDVIAVGKNYSDHIAEVAGASGKPDVPSCPVVFTKRATSIIANETEILLHEDFTEQLDYEGEIAVIVGKGGSQINEAEAMSHVWGYTIVNDVSAREQQKAHVQAYIGKSGDSYCPMGPWYALPKSALPDTLEITTHINGELRQKGSTKDLIFSIPRLIKELSESQTLRPGDVITTGTPAGVGLGMKPPKFLKPGDVVEVTVGGIGTLRNKVVKAERDNHVTSRVKKGSAIPINNLSITNGGLGLTTLQNGKKLYAQKIGNGPQSIIFVHGLGGDTSYFTPVINSLGLNKEDQSQYTSLLFDLEGHGMSPTRANSRLSIESYAQDIDGLIKTVDMPSQQGVTLVAHSMGCLIASLFAYHRPNIVNKLILIGPPPCPLPGPGADGCIKRAATVRAERMRNVAMAVATAGTSAKTKAENPFAFTTVQMSLLKQDPEGYAKGCTALAGAKDLNSIDFSRLGQSVRECLIITGEEDKISPPAHVKKLGETMNASETHILPDVGHWHVFEDVESVASIVKSFLA</sequence>
<name>A0ACC3MSC2_9PEZI</name>
<proteinExistence type="predicted"/>
<organism evidence="1 2">
    <name type="scientific">Vermiconidia calcicola</name>
    <dbReference type="NCBI Taxonomy" id="1690605"/>
    <lineage>
        <taxon>Eukaryota</taxon>
        <taxon>Fungi</taxon>
        <taxon>Dikarya</taxon>
        <taxon>Ascomycota</taxon>
        <taxon>Pezizomycotina</taxon>
        <taxon>Dothideomycetes</taxon>
        <taxon>Dothideomycetidae</taxon>
        <taxon>Mycosphaerellales</taxon>
        <taxon>Extremaceae</taxon>
        <taxon>Vermiconidia</taxon>
    </lineage>
</organism>
<dbReference type="Proteomes" id="UP001281147">
    <property type="component" value="Unassembled WGS sequence"/>
</dbReference>
<protein>
    <submittedName>
        <fullName evidence="1">Uncharacterized protein</fullName>
    </submittedName>
</protein>
<comment type="caution">
    <text evidence="1">The sequence shown here is derived from an EMBL/GenBank/DDBJ whole genome shotgun (WGS) entry which is preliminary data.</text>
</comment>
<keyword evidence="2" id="KW-1185">Reference proteome</keyword>
<evidence type="ECO:0000313" key="1">
    <source>
        <dbReference type="EMBL" id="KAK3702038.1"/>
    </source>
</evidence>
<gene>
    <name evidence="1" type="ORF">LTR37_015152</name>
</gene>
<accession>A0ACC3MSC2</accession>
<reference evidence="1" key="1">
    <citation type="submission" date="2023-07" db="EMBL/GenBank/DDBJ databases">
        <title>Black Yeasts Isolated from many extreme environments.</title>
        <authorList>
            <person name="Coleine C."/>
            <person name="Stajich J.E."/>
            <person name="Selbmann L."/>
        </authorList>
    </citation>
    <scope>NUCLEOTIDE SEQUENCE</scope>
    <source>
        <strain evidence="1">CCFEE 5714</strain>
    </source>
</reference>
<dbReference type="EMBL" id="JAUTXU010000166">
    <property type="protein sequence ID" value="KAK3702038.1"/>
    <property type="molecule type" value="Genomic_DNA"/>
</dbReference>
<evidence type="ECO:0000313" key="2">
    <source>
        <dbReference type="Proteomes" id="UP001281147"/>
    </source>
</evidence>